<dbReference type="STRING" id="1855912.LuPra_04419"/>
<dbReference type="EC" id="3.5.1.-" evidence="4"/>
<dbReference type="InterPro" id="IPR037138">
    <property type="entry name" value="His_deacetylse_dom_sf"/>
</dbReference>
<reference evidence="4 5" key="1">
    <citation type="journal article" date="2016" name="Genome Announc.">
        <title>First Complete Genome Sequence of a Subdivision 6 Acidobacterium Strain.</title>
        <authorList>
            <person name="Huang S."/>
            <person name="Vieira S."/>
            <person name="Bunk B."/>
            <person name="Riedel T."/>
            <person name="Sproer C."/>
            <person name="Overmann J."/>
        </authorList>
    </citation>
    <scope>NUCLEOTIDE SEQUENCE [LARGE SCALE GENOMIC DNA]</scope>
    <source>
        <strain evidence="5">DSM 100886 HEG_-6_39</strain>
    </source>
</reference>
<dbReference type="SUPFAM" id="SSF52768">
    <property type="entry name" value="Arginase/deacetylase"/>
    <property type="match status" value="1"/>
</dbReference>
<dbReference type="PANTHER" id="PTHR10625">
    <property type="entry name" value="HISTONE DEACETYLASE HDAC1-RELATED"/>
    <property type="match status" value="1"/>
</dbReference>
<evidence type="ECO:0000313" key="4">
    <source>
        <dbReference type="EMBL" id="AMY11172.1"/>
    </source>
</evidence>
<keyword evidence="5" id="KW-1185">Reference proteome</keyword>
<dbReference type="InterPro" id="IPR023801">
    <property type="entry name" value="His_deacetylse_dom"/>
</dbReference>
<dbReference type="RefSeq" id="WP_110172744.1">
    <property type="nucleotide sequence ID" value="NZ_CP015136.1"/>
</dbReference>
<protein>
    <submittedName>
        <fullName evidence="4">Histone deacetylase-like amidohydrolase</fullName>
        <ecNumber evidence="4">3.5.1.-</ecNumber>
    </submittedName>
</protein>
<dbReference type="GO" id="GO:0016787">
    <property type="term" value="F:hydrolase activity"/>
    <property type="evidence" value="ECO:0007669"/>
    <property type="project" value="UniProtKB-KW"/>
</dbReference>
<evidence type="ECO:0000259" key="3">
    <source>
        <dbReference type="Pfam" id="PF00850"/>
    </source>
</evidence>
<dbReference type="AlphaFoldDB" id="A0A143PRE2"/>
<dbReference type="GO" id="GO:0004407">
    <property type="term" value="F:histone deacetylase activity"/>
    <property type="evidence" value="ECO:0007669"/>
    <property type="project" value="TreeGrafter"/>
</dbReference>
<dbReference type="InterPro" id="IPR000286">
    <property type="entry name" value="HDACs"/>
</dbReference>
<dbReference type="PRINTS" id="PR01270">
    <property type="entry name" value="HDASUPER"/>
</dbReference>
<keyword evidence="4" id="KW-0378">Hydrolase</keyword>
<feature type="compositionally biased region" description="Basic and acidic residues" evidence="2">
    <location>
        <begin position="311"/>
        <end position="325"/>
    </location>
</feature>
<evidence type="ECO:0000256" key="2">
    <source>
        <dbReference type="SAM" id="MobiDB-lite"/>
    </source>
</evidence>
<dbReference type="PANTHER" id="PTHR10625:SF10">
    <property type="entry name" value="HISTONE DEACETYLASE HDAC1"/>
    <property type="match status" value="1"/>
</dbReference>
<comment type="similarity">
    <text evidence="1">Belongs to the histone deacetylase family.</text>
</comment>
<sequence>MLLLFTPRVLDHVTPAGHPESPERGDVMRAAALRAGDLGITVREPRAATDEEILRVHDTGHLAAIKATRGRAIALDADTFTSPDSHDVARLAAGAACEAALHAYATGEPALAIVRPPGHHAERSQAMGFCLFSNVAMAVAAARAAGAARVAVVDIDVHHGNGTQWAFYSDPTVLVVNTHQFPFYPGTGAVSEAGHGAGIGLTLNLPLEAGATDADHAQVWNAVIDQALVRFAPDLIVVSVGFDGHQDDPLGSQRMTTRGYRAWLTAIRARAEQTCGGRLAVVTEGGYDLTALRACLDATVDVLHGPVAADSEWRDAGGPDRRGRETVQALQSHPLVARSS</sequence>
<dbReference type="Pfam" id="PF00850">
    <property type="entry name" value="Hist_deacetyl"/>
    <property type="match status" value="1"/>
</dbReference>
<gene>
    <name evidence="4" type="primary">hdaH</name>
    <name evidence="4" type="ORF">LuPra_04419</name>
</gene>
<evidence type="ECO:0000313" key="5">
    <source>
        <dbReference type="Proteomes" id="UP000076079"/>
    </source>
</evidence>
<dbReference type="GO" id="GO:0040029">
    <property type="term" value="P:epigenetic regulation of gene expression"/>
    <property type="evidence" value="ECO:0007669"/>
    <property type="project" value="TreeGrafter"/>
</dbReference>
<dbReference type="EMBL" id="CP015136">
    <property type="protein sequence ID" value="AMY11172.1"/>
    <property type="molecule type" value="Genomic_DNA"/>
</dbReference>
<dbReference type="KEGG" id="abac:LuPra_04419"/>
<dbReference type="Gene3D" id="3.40.800.20">
    <property type="entry name" value="Histone deacetylase domain"/>
    <property type="match status" value="1"/>
</dbReference>
<accession>A0A143PRE2</accession>
<dbReference type="CDD" id="cd09992">
    <property type="entry name" value="HDAC_classII"/>
    <property type="match status" value="1"/>
</dbReference>
<reference evidence="5" key="2">
    <citation type="submission" date="2016-04" db="EMBL/GenBank/DDBJ databases">
        <title>First Complete Genome Sequence of a Subdivision 6 Acidobacterium.</title>
        <authorList>
            <person name="Huang S."/>
            <person name="Vieira S."/>
            <person name="Bunk B."/>
            <person name="Riedel T."/>
            <person name="Sproeer C."/>
            <person name="Overmann J."/>
        </authorList>
    </citation>
    <scope>NUCLEOTIDE SEQUENCE [LARGE SCALE GENOMIC DNA]</scope>
    <source>
        <strain evidence="5">DSM 100886 HEG_-6_39</strain>
    </source>
</reference>
<dbReference type="InterPro" id="IPR023696">
    <property type="entry name" value="Ureohydrolase_dom_sf"/>
</dbReference>
<dbReference type="OrthoDB" id="9808367at2"/>
<proteinExistence type="inferred from homology"/>
<evidence type="ECO:0000256" key="1">
    <source>
        <dbReference type="ARBA" id="ARBA00005947"/>
    </source>
</evidence>
<name>A0A143PRE2_LUTPR</name>
<feature type="region of interest" description="Disordered" evidence="2">
    <location>
        <begin position="311"/>
        <end position="340"/>
    </location>
</feature>
<dbReference type="Proteomes" id="UP000076079">
    <property type="component" value="Chromosome"/>
</dbReference>
<feature type="domain" description="Histone deacetylase" evidence="3">
    <location>
        <begin position="18"/>
        <end position="302"/>
    </location>
</feature>
<organism evidence="4 5">
    <name type="scientific">Luteitalea pratensis</name>
    <dbReference type="NCBI Taxonomy" id="1855912"/>
    <lineage>
        <taxon>Bacteria</taxon>
        <taxon>Pseudomonadati</taxon>
        <taxon>Acidobacteriota</taxon>
        <taxon>Vicinamibacteria</taxon>
        <taxon>Vicinamibacterales</taxon>
        <taxon>Vicinamibacteraceae</taxon>
        <taxon>Luteitalea</taxon>
    </lineage>
</organism>